<feature type="domain" description="AB hydrolase-1" evidence="2">
    <location>
        <begin position="61"/>
        <end position="237"/>
    </location>
</feature>
<sequence length="247" mass="27976">MVIEHFLRTHRSPKIMIYALHGALGQASDWNHLAADLKAQNQRLAKIDLWQFLACCPMPLSKFGAAFNREVQDKSPDILGYSMGGRLALHALLDQPKRWRKAVIVSAHTGLPSSERSQRQAKDAEWAAKALKGHWEEFLQEWNEQSVLSGISMPDRSQLKKRREAVARSFMDWSVGAQDDLLPRLSGINCPVLWVVGERDTKFLEVAKQAVSVLQQGELCVVPDCGHRVPWEKPEIFSAKVQEFLEQ</sequence>
<dbReference type="InterPro" id="IPR029058">
    <property type="entry name" value="AB_hydrolase_fold"/>
</dbReference>
<dbReference type="Proteomes" id="UP000184510">
    <property type="component" value="Unassembled WGS sequence"/>
</dbReference>
<dbReference type="OrthoDB" id="9805423at2"/>
<dbReference type="RefSeq" id="WP_143183404.1">
    <property type="nucleotide sequence ID" value="NZ_FQYR01000003.1"/>
</dbReference>
<evidence type="ECO:0000259" key="2">
    <source>
        <dbReference type="Pfam" id="PF12697"/>
    </source>
</evidence>
<evidence type="ECO:0000256" key="1">
    <source>
        <dbReference type="ARBA" id="ARBA00023239"/>
    </source>
</evidence>
<dbReference type="GO" id="GO:0016829">
    <property type="term" value="F:lyase activity"/>
    <property type="evidence" value="ECO:0007669"/>
    <property type="project" value="UniProtKB-KW"/>
</dbReference>
<evidence type="ECO:0000313" key="4">
    <source>
        <dbReference type="Proteomes" id="UP000184510"/>
    </source>
</evidence>
<evidence type="ECO:0000313" key="3">
    <source>
        <dbReference type="EMBL" id="SHJ34004.1"/>
    </source>
</evidence>
<accession>A0A1M6IHV9</accession>
<dbReference type="FunCoup" id="A0A1M6IHV9">
    <property type="interactions" value="96"/>
</dbReference>
<dbReference type="AlphaFoldDB" id="A0A1M6IHV9"/>
<protein>
    <submittedName>
        <fullName evidence="3">2-succinyl-6-hydroxy-2,4-cyclohexadiene-1-carboxylate synthase</fullName>
    </submittedName>
</protein>
<keyword evidence="1" id="KW-0456">Lyase</keyword>
<dbReference type="Gene3D" id="3.40.50.1820">
    <property type="entry name" value="alpha/beta hydrolase"/>
    <property type="match status" value="1"/>
</dbReference>
<proteinExistence type="predicted"/>
<gene>
    <name evidence="3" type="ORF">SAMN02745181_1817</name>
</gene>
<dbReference type="EMBL" id="FQYR01000003">
    <property type="protein sequence ID" value="SHJ34004.1"/>
    <property type="molecule type" value="Genomic_DNA"/>
</dbReference>
<dbReference type="PANTHER" id="PTHR42916:SF1">
    <property type="entry name" value="PROTEIN PHYLLO, CHLOROPLASTIC"/>
    <property type="match status" value="1"/>
</dbReference>
<reference evidence="3 4" key="1">
    <citation type="submission" date="2016-11" db="EMBL/GenBank/DDBJ databases">
        <authorList>
            <person name="Jaros S."/>
            <person name="Januszkiewicz K."/>
            <person name="Wedrychowicz H."/>
        </authorList>
    </citation>
    <scope>NUCLEOTIDE SEQUENCE [LARGE SCALE GENOMIC DNA]</scope>
    <source>
        <strain evidence="3 4">DSM 18772</strain>
    </source>
</reference>
<name>A0A1M6IHV9_9BACT</name>
<dbReference type="PANTHER" id="PTHR42916">
    <property type="entry name" value="2-SUCCINYL-5-ENOLPYRUVYL-6-HYDROXY-3-CYCLOHEXENE-1-CARBOXYLATE SYNTHASE"/>
    <property type="match status" value="1"/>
</dbReference>
<dbReference type="Pfam" id="PF12697">
    <property type="entry name" value="Abhydrolase_6"/>
    <property type="match status" value="1"/>
</dbReference>
<organism evidence="3 4">
    <name type="scientific">Rubritalea squalenifaciens DSM 18772</name>
    <dbReference type="NCBI Taxonomy" id="1123071"/>
    <lineage>
        <taxon>Bacteria</taxon>
        <taxon>Pseudomonadati</taxon>
        <taxon>Verrucomicrobiota</taxon>
        <taxon>Verrucomicrobiia</taxon>
        <taxon>Verrucomicrobiales</taxon>
        <taxon>Rubritaleaceae</taxon>
        <taxon>Rubritalea</taxon>
    </lineage>
</organism>
<dbReference type="SUPFAM" id="SSF53474">
    <property type="entry name" value="alpha/beta-Hydrolases"/>
    <property type="match status" value="1"/>
</dbReference>
<keyword evidence="4" id="KW-1185">Reference proteome</keyword>
<dbReference type="STRING" id="1123071.SAMN02745181_1817"/>
<dbReference type="InterPro" id="IPR000073">
    <property type="entry name" value="AB_hydrolase_1"/>
</dbReference>
<dbReference type="InParanoid" id="A0A1M6IHV9"/>